<dbReference type="SMART" id="SM00530">
    <property type="entry name" value="HTH_XRE"/>
    <property type="match status" value="1"/>
</dbReference>
<sequence>MGCMPQRRTELAAFLRSRRARITPADVGMPPGLRRRTPGLRREEVAQLAGVGVTWYTWLEQGRPINASVQVLDAVGRVLQLDVTEREHLYRLAGVPFVRQDVSDAEVVGEEVQGILDALDPLPAVVYSSRYDVQAANAAYRDIWPATTFVPRAERNVLLKLFTIPECCSSMVNSDEELPRMVGQLRAAYGRHVGEPGWETFIARLIHESPEFAQMWARGDVASPGSRLKVFRHASVGLINLTSVSLAIDGMAEHRIVVYTPADDASRAQIERLRIMEEPMIGCPAHRRKVSEIVAEREAERAAERAADRVADRVAEPVESHR</sequence>
<dbReference type="Proteomes" id="UP001614394">
    <property type="component" value="Unassembled WGS sequence"/>
</dbReference>
<evidence type="ECO:0000256" key="1">
    <source>
        <dbReference type="SAM" id="MobiDB-lite"/>
    </source>
</evidence>
<reference evidence="3 4" key="1">
    <citation type="submission" date="2024-10" db="EMBL/GenBank/DDBJ databases">
        <title>The Natural Products Discovery Center: Release of the First 8490 Sequenced Strains for Exploring Actinobacteria Biosynthetic Diversity.</title>
        <authorList>
            <person name="Kalkreuter E."/>
            <person name="Kautsar S.A."/>
            <person name="Yang D."/>
            <person name="Bader C.D."/>
            <person name="Teijaro C.N."/>
            <person name="Fluegel L."/>
            <person name="Davis C.M."/>
            <person name="Simpson J.R."/>
            <person name="Lauterbach L."/>
            <person name="Steele A.D."/>
            <person name="Gui C."/>
            <person name="Meng S."/>
            <person name="Li G."/>
            <person name="Viehrig K."/>
            <person name="Ye F."/>
            <person name="Su P."/>
            <person name="Kiefer A.F."/>
            <person name="Nichols A."/>
            <person name="Cepeda A.J."/>
            <person name="Yan W."/>
            <person name="Fan B."/>
            <person name="Jiang Y."/>
            <person name="Adhikari A."/>
            <person name="Zheng C.-J."/>
            <person name="Schuster L."/>
            <person name="Cowan T.M."/>
            <person name="Smanski M.J."/>
            <person name="Chevrette M.G."/>
            <person name="De Carvalho L.P.S."/>
            <person name="Shen B."/>
        </authorList>
    </citation>
    <scope>NUCLEOTIDE SEQUENCE [LARGE SCALE GENOMIC DNA]</scope>
    <source>
        <strain evidence="3 4">NPDC053399</strain>
    </source>
</reference>
<name>A0ABW8CCS0_9ACTN</name>
<proteinExistence type="predicted"/>
<dbReference type="PANTHER" id="PTHR35010:SF2">
    <property type="entry name" value="BLL4672 PROTEIN"/>
    <property type="match status" value="1"/>
</dbReference>
<dbReference type="Gene3D" id="3.30.450.180">
    <property type="match status" value="1"/>
</dbReference>
<keyword evidence="4" id="KW-1185">Reference proteome</keyword>
<dbReference type="InterPro" id="IPR041413">
    <property type="entry name" value="MLTR_LBD"/>
</dbReference>
<dbReference type="Pfam" id="PF17765">
    <property type="entry name" value="MLTR_LBD"/>
    <property type="match status" value="1"/>
</dbReference>
<evidence type="ECO:0000313" key="4">
    <source>
        <dbReference type="Proteomes" id="UP001614394"/>
    </source>
</evidence>
<dbReference type="Gene3D" id="1.10.260.40">
    <property type="entry name" value="lambda repressor-like DNA-binding domains"/>
    <property type="match status" value="1"/>
</dbReference>
<dbReference type="InterPro" id="IPR001387">
    <property type="entry name" value="Cro/C1-type_HTH"/>
</dbReference>
<evidence type="ECO:0000259" key="2">
    <source>
        <dbReference type="SMART" id="SM00530"/>
    </source>
</evidence>
<dbReference type="CDD" id="cd00093">
    <property type="entry name" value="HTH_XRE"/>
    <property type="match status" value="1"/>
</dbReference>
<dbReference type="EMBL" id="JBITYG010000009">
    <property type="protein sequence ID" value="MFI9104245.1"/>
    <property type="molecule type" value="Genomic_DNA"/>
</dbReference>
<organism evidence="3 4">
    <name type="scientific">Streptomyces fildesensis</name>
    <dbReference type="NCBI Taxonomy" id="375757"/>
    <lineage>
        <taxon>Bacteria</taxon>
        <taxon>Bacillati</taxon>
        <taxon>Actinomycetota</taxon>
        <taxon>Actinomycetes</taxon>
        <taxon>Kitasatosporales</taxon>
        <taxon>Streptomycetaceae</taxon>
        <taxon>Streptomyces</taxon>
    </lineage>
</organism>
<feature type="domain" description="HTH cro/C1-type" evidence="2">
    <location>
        <begin position="14"/>
        <end position="86"/>
    </location>
</feature>
<dbReference type="Pfam" id="PF13560">
    <property type="entry name" value="HTH_31"/>
    <property type="match status" value="1"/>
</dbReference>
<evidence type="ECO:0000313" key="3">
    <source>
        <dbReference type="EMBL" id="MFI9104245.1"/>
    </source>
</evidence>
<gene>
    <name evidence="3" type="ORF">ACIGXA_27380</name>
</gene>
<comment type="caution">
    <text evidence="3">The sequence shown here is derived from an EMBL/GenBank/DDBJ whole genome shotgun (WGS) entry which is preliminary data.</text>
</comment>
<dbReference type="InterPro" id="IPR010982">
    <property type="entry name" value="Lambda_DNA-bd_dom_sf"/>
</dbReference>
<dbReference type="SUPFAM" id="SSF47413">
    <property type="entry name" value="lambda repressor-like DNA-binding domains"/>
    <property type="match status" value="1"/>
</dbReference>
<protein>
    <submittedName>
        <fullName evidence="3">Helix-turn-helix transcriptional regulator</fullName>
    </submittedName>
</protein>
<dbReference type="PANTHER" id="PTHR35010">
    <property type="entry name" value="BLL4672 PROTEIN-RELATED"/>
    <property type="match status" value="1"/>
</dbReference>
<feature type="region of interest" description="Disordered" evidence="1">
    <location>
        <begin position="301"/>
        <end position="322"/>
    </location>
</feature>
<dbReference type="RefSeq" id="WP_399654314.1">
    <property type="nucleotide sequence ID" value="NZ_JBITYG010000009.1"/>
</dbReference>
<accession>A0ABW8CCS0</accession>